<evidence type="ECO:0000313" key="2">
    <source>
        <dbReference type="WBParaSite" id="Minc3s01602g25040"/>
    </source>
</evidence>
<proteinExistence type="predicted"/>
<protein>
    <submittedName>
        <fullName evidence="2">Uncharacterized protein</fullName>
    </submittedName>
</protein>
<dbReference type="WBParaSite" id="Minc3s01602g25040">
    <property type="protein sequence ID" value="Minc3s01602g25040"/>
    <property type="gene ID" value="Minc3s01602g25040"/>
</dbReference>
<dbReference type="Proteomes" id="UP000887563">
    <property type="component" value="Unplaced"/>
</dbReference>
<dbReference type="AlphaFoldDB" id="A0A914MBY7"/>
<name>A0A914MBY7_MELIC</name>
<evidence type="ECO:0000313" key="1">
    <source>
        <dbReference type="Proteomes" id="UP000887563"/>
    </source>
</evidence>
<reference evidence="2" key="1">
    <citation type="submission" date="2022-11" db="UniProtKB">
        <authorList>
            <consortium name="WormBaseParasite"/>
        </authorList>
    </citation>
    <scope>IDENTIFICATION</scope>
</reference>
<organism evidence="1 2">
    <name type="scientific">Meloidogyne incognita</name>
    <name type="common">Southern root-knot nematode worm</name>
    <name type="synonym">Oxyuris incognita</name>
    <dbReference type="NCBI Taxonomy" id="6306"/>
    <lineage>
        <taxon>Eukaryota</taxon>
        <taxon>Metazoa</taxon>
        <taxon>Ecdysozoa</taxon>
        <taxon>Nematoda</taxon>
        <taxon>Chromadorea</taxon>
        <taxon>Rhabditida</taxon>
        <taxon>Tylenchina</taxon>
        <taxon>Tylenchomorpha</taxon>
        <taxon>Tylenchoidea</taxon>
        <taxon>Meloidogynidae</taxon>
        <taxon>Meloidogyninae</taxon>
        <taxon>Meloidogyne</taxon>
        <taxon>Meloidogyne incognita group</taxon>
    </lineage>
</organism>
<accession>A0A914MBY7</accession>
<sequence length="68" mass="7847">MFWLFKTCNFNSIKRRIDPIKVSADPIDGNTFSDVQALPNKNLNVCSIPRGTVDFFIAYIRPIYTILH</sequence>
<keyword evidence="1" id="KW-1185">Reference proteome</keyword>